<dbReference type="EMBL" id="MN740283">
    <property type="protein sequence ID" value="QHT97744.1"/>
    <property type="molecule type" value="Genomic_DNA"/>
</dbReference>
<dbReference type="AlphaFoldDB" id="A0A6C0IWP9"/>
<sequence length="140" mass="16556">MEAFNELLRSLPFQFDIRGRLEDELSRLSQRDRDRLLVPLPLDRFRLYYPISFYDEFGLAPVDQNFGHPVSPLELLQSIKESYRVQVPRTTLERYAKDRPESYQDLLTARSVLLSDLVGGRYYIDSISRFEDGYLLNLIF</sequence>
<protein>
    <submittedName>
        <fullName evidence="1">Uncharacterized protein</fullName>
    </submittedName>
</protein>
<name>A0A6C0IWP9_9ZZZZ</name>
<organism evidence="1">
    <name type="scientific">viral metagenome</name>
    <dbReference type="NCBI Taxonomy" id="1070528"/>
    <lineage>
        <taxon>unclassified sequences</taxon>
        <taxon>metagenomes</taxon>
        <taxon>organismal metagenomes</taxon>
    </lineage>
</organism>
<proteinExistence type="predicted"/>
<reference evidence="1" key="1">
    <citation type="journal article" date="2020" name="Nature">
        <title>Giant virus diversity and host interactions through global metagenomics.</title>
        <authorList>
            <person name="Schulz F."/>
            <person name="Roux S."/>
            <person name="Paez-Espino D."/>
            <person name="Jungbluth S."/>
            <person name="Walsh D.A."/>
            <person name="Denef V.J."/>
            <person name="McMahon K.D."/>
            <person name="Konstantinidis K.T."/>
            <person name="Eloe-Fadrosh E.A."/>
            <person name="Kyrpides N.C."/>
            <person name="Woyke T."/>
        </authorList>
    </citation>
    <scope>NUCLEOTIDE SEQUENCE</scope>
    <source>
        <strain evidence="1">GVMAG-M-3300025572-1</strain>
    </source>
</reference>
<evidence type="ECO:0000313" key="1">
    <source>
        <dbReference type="EMBL" id="QHT97744.1"/>
    </source>
</evidence>
<accession>A0A6C0IWP9</accession>